<protein>
    <submittedName>
        <fullName evidence="2">(northern house mosquito) hypothetical protein</fullName>
    </submittedName>
</protein>
<reference evidence="2" key="1">
    <citation type="submission" date="2021-05" db="EMBL/GenBank/DDBJ databases">
        <authorList>
            <person name="Alioto T."/>
            <person name="Alioto T."/>
            <person name="Gomez Garrido J."/>
        </authorList>
    </citation>
    <scope>NUCLEOTIDE SEQUENCE</scope>
</reference>
<feature type="compositionally biased region" description="Polar residues" evidence="1">
    <location>
        <begin position="8"/>
        <end position="19"/>
    </location>
</feature>
<dbReference type="EMBL" id="HBUE01087697">
    <property type="protein sequence ID" value="CAG6480193.1"/>
    <property type="molecule type" value="Transcribed_RNA"/>
</dbReference>
<dbReference type="AlphaFoldDB" id="A0A8D8FPB9"/>
<accession>A0A8D8FPB9</accession>
<name>A0A8D8FPB9_CULPI</name>
<feature type="region of interest" description="Disordered" evidence="1">
    <location>
        <begin position="1"/>
        <end position="21"/>
    </location>
</feature>
<organism evidence="2">
    <name type="scientific">Culex pipiens</name>
    <name type="common">House mosquito</name>
    <dbReference type="NCBI Taxonomy" id="7175"/>
    <lineage>
        <taxon>Eukaryota</taxon>
        <taxon>Metazoa</taxon>
        <taxon>Ecdysozoa</taxon>
        <taxon>Arthropoda</taxon>
        <taxon>Hexapoda</taxon>
        <taxon>Insecta</taxon>
        <taxon>Pterygota</taxon>
        <taxon>Neoptera</taxon>
        <taxon>Endopterygota</taxon>
        <taxon>Diptera</taxon>
        <taxon>Nematocera</taxon>
        <taxon>Culicoidea</taxon>
        <taxon>Culicidae</taxon>
        <taxon>Culicinae</taxon>
        <taxon>Culicini</taxon>
        <taxon>Culex</taxon>
        <taxon>Culex</taxon>
    </lineage>
</organism>
<evidence type="ECO:0000313" key="2">
    <source>
        <dbReference type="EMBL" id="CAG6480192.1"/>
    </source>
</evidence>
<dbReference type="EMBL" id="HBUE01087696">
    <property type="protein sequence ID" value="CAG6480192.1"/>
    <property type="molecule type" value="Transcribed_RNA"/>
</dbReference>
<evidence type="ECO:0000256" key="1">
    <source>
        <dbReference type="SAM" id="MobiDB-lite"/>
    </source>
</evidence>
<proteinExistence type="predicted"/>
<sequence>MYEMPDTDISSDSPQNVSKSPRLVYPSFDSFLAFTNITPITVKVTAMCSRRSTIAQLSTLPHEFKCFYRVVPLDIARSSFAPMGSPVEALESSNRAMLCVSSRASSPA</sequence>